<accession>A0ABN8ZQ40</accession>
<evidence type="ECO:0000313" key="3">
    <source>
        <dbReference type="Proteomes" id="UP001176941"/>
    </source>
</evidence>
<name>A0ABN8ZQ40_RANTA</name>
<evidence type="ECO:0000313" key="2">
    <source>
        <dbReference type="EMBL" id="CAI9176033.1"/>
    </source>
</evidence>
<gene>
    <name evidence="2" type="ORF">MRATA1EN1_LOCUS24995</name>
</gene>
<organism evidence="2 3">
    <name type="scientific">Rangifer tarandus platyrhynchus</name>
    <name type="common">Svalbard reindeer</name>
    <dbReference type="NCBI Taxonomy" id="3082113"/>
    <lineage>
        <taxon>Eukaryota</taxon>
        <taxon>Metazoa</taxon>
        <taxon>Chordata</taxon>
        <taxon>Craniata</taxon>
        <taxon>Vertebrata</taxon>
        <taxon>Euteleostomi</taxon>
        <taxon>Mammalia</taxon>
        <taxon>Eutheria</taxon>
        <taxon>Laurasiatheria</taxon>
        <taxon>Artiodactyla</taxon>
        <taxon>Ruminantia</taxon>
        <taxon>Pecora</taxon>
        <taxon>Cervidae</taxon>
        <taxon>Odocoileinae</taxon>
        <taxon>Rangifer</taxon>
    </lineage>
</organism>
<protein>
    <submittedName>
        <fullName evidence="2">Uncharacterized protein</fullName>
    </submittedName>
</protein>
<proteinExistence type="predicted"/>
<dbReference type="Proteomes" id="UP001176941">
    <property type="component" value="Chromosome 5"/>
</dbReference>
<sequence length="155" mass="17232">MKDPGWWLVVRRSSPILMSQVPSLHPDWDLAALRLGPHFLSSNSEEMLLQMCSSQPVCLESADMFQRSDDSQRPRLLPRFPVNKPLSGLSSWLRGKEFSCEPEDAGEATGLISGSGRSPEGGNGNPLQYPCLENPMDRGAWPRLQFLASQRVGHD</sequence>
<keyword evidence="3" id="KW-1185">Reference proteome</keyword>
<dbReference type="EMBL" id="OX459941">
    <property type="protein sequence ID" value="CAI9176033.1"/>
    <property type="molecule type" value="Genomic_DNA"/>
</dbReference>
<feature type="region of interest" description="Disordered" evidence="1">
    <location>
        <begin position="101"/>
        <end position="132"/>
    </location>
</feature>
<evidence type="ECO:0000256" key="1">
    <source>
        <dbReference type="SAM" id="MobiDB-lite"/>
    </source>
</evidence>
<reference evidence="2" key="1">
    <citation type="submission" date="2023-04" db="EMBL/GenBank/DDBJ databases">
        <authorList>
            <consortium name="ELIXIR-Norway"/>
        </authorList>
    </citation>
    <scope>NUCLEOTIDE SEQUENCE [LARGE SCALE GENOMIC DNA]</scope>
</reference>